<proteinExistence type="predicted"/>
<evidence type="ECO:0000256" key="3">
    <source>
        <dbReference type="ARBA" id="ARBA00022806"/>
    </source>
</evidence>
<evidence type="ECO:0000256" key="5">
    <source>
        <dbReference type="ARBA" id="ARBA00023118"/>
    </source>
</evidence>
<dbReference type="InterPro" id="IPR011545">
    <property type="entry name" value="DEAD/DEAH_box_helicase_dom"/>
</dbReference>
<accession>A0ABP2AQM4</accession>
<dbReference type="Proteomes" id="UP000095488">
    <property type="component" value="Unassembled WGS sequence"/>
</dbReference>
<dbReference type="PROSITE" id="PS51643">
    <property type="entry name" value="HD_CAS3"/>
    <property type="match status" value="1"/>
</dbReference>
<reference evidence="8 9" key="1">
    <citation type="submission" date="2015-09" db="EMBL/GenBank/DDBJ databases">
        <authorList>
            <consortium name="Pathogen Informatics"/>
            <person name="Wu L."/>
            <person name="Ma J."/>
        </authorList>
    </citation>
    <scope>NUCLEOTIDE SEQUENCE [LARGE SCALE GENOMIC DNA]</scope>
    <source>
        <strain evidence="8 9">2789STDY5834858</strain>
    </source>
</reference>
<evidence type="ECO:0000313" key="9">
    <source>
        <dbReference type="Proteomes" id="UP000095488"/>
    </source>
</evidence>
<keyword evidence="2" id="KW-0378">Hydrolase</keyword>
<dbReference type="SMART" id="SM00487">
    <property type="entry name" value="DEXDc"/>
    <property type="match status" value="1"/>
</dbReference>
<dbReference type="SUPFAM" id="SSF52540">
    <property type="entry name" value="P-loop containing nucleoside triphosphate hydrolases"/>
    <property type="match status" value="1"/>
</dbReference>
<gene>
    <name evidence="8" type="ORF">ERS852473_00544</name>
</gene>
<dbReference type="NCBIfam" id="TIGR01596">
    <property type="entry name" value="cas3_HD"/>
    <property type="match status" value="1"/>
</dbReference>
<dbReference type="EMBL" id="CYZR01000002">
    <property type="protein sequence ID" value="CUN58296.1"/>
    <property type="molecule type" value="Genomic_DNA"/>
</dbReference>
<keyword evidence="5" id="KW-0051">Antiviral defense</keyword>
<evidence type="ECO:0000313" key="8">
    <source>
        <dbReference type="EMBL" id="CUN58296.1"/>
    </source>
</evidence>
<evidence type="ECO:0000259" key="7">
    <source>
        <dbReference type="PROSITE" id="PS51643"/>
    </source>
</evidence>
<dbReference type="NCBIfam" id="TIGR01587">
    <property type="entry name" value="cas3_core"/>
    <property type="match status" value="1"/>
</dbReference>
<feature type="domain" description="Helicase ATP-binding" evidence="6">
    <location>
        <begin position="343"/>
        <end position="538"/>
    </location>
</feature>
<dbReference type="PROSITE" id="PS51192">
    <property type="entry name" value="HELICASE_ATP_BIND_1"/>
    <property type="match status" value="1"/>
</dbReference>
<protein>
    <submittedName>
        <fullName evidence="8">CRISPR-associated helicase Cas3</fullName>
    </submittedName>
</protein>
<keyword evidence="4" id="KW-0067">ATP-binding</keyword>
<dbReference type="InterPro" id="IPR027417">
    <property type="entry name" value="P-loop_NTPase"/>
</dbReference>
<dbReference type="Pfam" id="PF00270">
    <property type="entry name" value="DEAD"/>
    <property type="match status" value="1"/>
</dbReference>
<dbReference type="InterPro" id="IPR014001">
    <property type="entry name" value="Helicase_ATP-bd"/>
</dbReference>
<organism evidence="8 9">
    <name type="scientific">Sarcina ventriculi</name>
    <name type="common">Clostridium ventriculi</name>
    <dbReference type="NCBI Taxonomy" id="1267"/>
    <lineage>
        <taxon>Bacteria</taxon>
        <taxon>Bacillati</taxon>
        <taxon>Bacillota</taxon>
        <taxon>Clostridia</taxon>
        <taxon>Eubacteriales</taxon>
        <taxon>Clostridiaceae</taxon>
        <taxon>Sarcina</taxon>
    </lineage>
</organism>
<dbReference type="InterPro" id="IPR006474">
    <property type="entry name" value="Helicase_Cas3_CRISPR-ass_core"/>
</dbReference>
<keyword evidence="3" id="KW-0347">Helicase</keyword>
<name>A0ABP2AQM4_SARVE</name>
<evidence type="ECO:0000256" key="2">
    <source>
        <dbReference type="ARBA" id="ARBA00022801"/>
    </source>
</evidence>
<evidence type="ECO:0000256" key="4">
    <source>
        <dbReference type="ARBA" id="ARBA00022840"/>
    </source>
</evidence>
<keyword evidence="9" id="KW-1185">Reference proteome</keyword>
<dbReference type="Pfam" id="PF22590">
    <property type="entry name" value="Cas3-like_C_2"/>
    <property type="match status" value="1"/>
</dbReference>
<evidence type="ECO:0000259" key="6">
    <source>
        <dbReference type="PROSITE" id="PS51192"/>
    </source>
</evidence>
<keyword evidence="1" id="KW-0547">Nucleotide-binding</keyword>
<comment type="caution">
    <text evidence="8">The sequence shown here is derived from an EMBL/GenBank/DDBJ whole genome shotgun (WGS) entry which is preliminary data.</text>
</comment>
<evidence type="ECO:0000256" key="1">
    <source>
        <dbReference type="ARBA" id="ARBA00022741"/>
    </source>
</evidence>
<dbReference type="InterPro" id="IPR054712">
    <property type="entry name" value="Cas3-like_dom"/>
</dbReference>
<dbReference type="RefSeq" id="WP_055257435.1">
    <property type="nucleotide sequence ID" value="NZ_CABIXL010000002.1"/>
</dbReference>
<dbReference type="CDD" id="cd09641">
    <property type="entry name" value="Cas3''_I"/>
    <property type="match status" value="1"/>
</dbReference>
<dbReference type="InterPro" id="IPR006483">
    <property type="entry name" value="CRISPR-assoc_Cas3_HD"/>
</dbReference>
<dbReference type="Gene3D" id="3.40.50.300">
    <property type="entry name" value="P-loop containing nucleotide triphosphate hydrolases"/>
    <property type="match status" value="2"/>
</dbReference>
<feature type="domain" description="HD Cas3-type" evidence="7">
    <location>
        <begin position="88"/>
        <end position="281"/>
    </location>
</feature>
<sequence length="911" mass="107804">MKNDLQGNFTKENIYNLLIEITNDKIKDLNLLEAHTPKEADINKENEELLEHMRLTIEQIVDINGKNHCLIHIKNLINDLVDKFSLNYTNITKSIKEKCKDAIFKAFVNAIYLHDLGKISVKYQLDVLNNDSFIDMINDGMTSNHSFYSAILYINEMCLEFKNNLFEDIYKIDCNELLIFLLRIIYNFSFEIYKHHSGLDDLNEFYKGKFYFTENDCNKSYNIKFFEELCLYNNDDILEDFVKTLLLDIDNFKLSIFSGIEAENYLLNKLLYSMIVVGDSLATSKYMNDTQFEIKDLDIHETIKVFNNTETIRSIKEHFKTGKFNGTINEVRCNMFKESEEILNKSINNNIFFLEAPTGAGKTIMSTNISLKIMELTQEDIFPIKKYIYTAPFNSICNQTADNLNKLFKDYNPIDIIEINSNTSINKVYSEEYDIDYDLSLLDYQMINYGITLTSHVKLFKLLFSNLRNNNLSLIHLFNSVIVLDEIQAYRVDIWAEIIRILDVYAKYMNIKFVIMSATLPDLSKLIDTNIAKSSYKNLIKNTEIYFKNTFFKDRISEYDYSLLDKYKDTNYEDKKINIYNDILSKINELIKENKNVKILVEFIKKQTCRDFYEFLNKNKANILQKDMTIREITSEDNKYYRDSVIEEAKILENIIIVSTQTIEAGVDIDMDFGFKDISFIYNEEQFIGRINRSSTKKNSKVFFFNLDDADKIYKNEDYIKGLNVLNLTYRKCLEDKNFSKIFDDIMKRIKKQKESSNIYKSINIFLQHLENLEFKKVDKDLTLIKEKEEFMLFLPLDMSIKENISDRIIDKNIKGKDIWAKLKNIVKQNYDYSKFKVEKSEILSEMNYFTYKYEYYNGKDNFESFLISKGFKIDNLNNIYFLDLNENELETLIDKDYKFNKNAFNNFIKK</sequence>